<dbReference type="OrthoDB" id="4964541at2"/>
<comment type="subcellular location">
    <subcellularLocation>
        <location evidence="1 9">Cell inner membrane</location>
        <topology evidence="1 9">Multi-pass membrane protein</topology>
    </subcellularLocation>
</comment>
<feature type="transmembrane region" description="Helical" evidence="9">
    <location>
        <begin position="20"/>
        <end position="41"/>
    </location>
</feature>
<dbReference type="PANTHER" id="PTHR35011:SF2">
    <property type="entry name" value="2,3-DIKETO-L-GULONATE TRAP TRANSPORTER SMALL PERMEASE PROTEIN YIAM"/>
    <property type="match status" value="1"/>
</dbReference>
<dbReference type="Proteomes" id="UP000191135">
    <property type="component" value="Chromosome"/>
</dbReference>
<dbReference type="GO" id="GO:0015740">
    <property type="term" value="P:C4-dicarboxylate transport"/>
    <property type="evidence" value="ECO:0007669"/>
    <property type="project" value="TreeGrafter"/>
</dbReference>
<evidence type="ECO:0000256" key="2">
    <source>
        <dbReference type="ARBA" id="ARBA00022448"/>
    </source>
</evidence>
<organism evidence="11 12">
    <name type="scientific">Martelella mediterranea DSM 17316</name>
    <dbReference type="NCBI Taxonomy" id="1122214"/>
    <lineage>
        <taxon>Bacteria</taxon>
        <taxon>Pseudomonadati</taxon>
        <taxon>Pseudomonadota</taxon>
        <taxon>Alphaproteobacteria</taxon>
        <taxon>Hyphomicrobiales</taxon>
        <taxon>Aurantimonadaceae</taxon>
        <taxon>Martelella</taxon>
    </lineage>
</organism>
<dbReference type="RefSeq" id="WP_018067346.1">
    <property type="nucleotide sequence ID" value="NZ_AQWH01000039.1"/>
</dbReference>
<keyword evidence="6 9" id="KW-1133">Transmembrane helix</keyword>
<feature type="transmembrane region" description="Helical" evidence="9">
    <location>
        <begin position="53"/>
        <end position="71"/>
    </location>
</feature>
<keyword evidence="4 9" id="KW-0997">Cell inner membrane</keyword>
<comment type="similarity">
    <text evidence="8 9">Belongs to the TRAP transporter small permease family.</text>
</comment>
<reference evidence="11 12" key="1">
    <citation type="submission" date="2017-03" db="EMBL/GenBank/DDBJ databases">
        <title>Foreign affairs: Plasmid Transfer between Roseobacters and Rhizobia.</title>
        <authorList>
            <person name="Bartling P."/>
            <person name="Bunk B."/>
            <person name="Overmann J."/>
            <person name="Brinkmann H."/>
            <person name="Petersen J."/>
        </authorList>
    </citation>
    <scope>NUCLEOTIDE SEQUENCE [LARGE SCALE GENOMIC DNA]</scope>
    <source>
        <strain evidence="11 12">MACL11</strain>
    </source>
</reference>
<dbReference type="InterPro" id="IPR007387">
    <property type="entry name" value="TRAP_DctQ"/>
</dbReference>
<evidence type="ECO:0000256" key="7">
    <source>
        <dbReference type="ARBA" id="ARBA00023136"/>
    </source>
</evidence>
<sequence length="161" mass="17870">MVFDHLFSKILAGADWCARILVMTSAAIMVIVVSAQVVMRYVFNSSFDWADEISRLAFVATIFIAIPLGIREGTHVSIDMLVSRLPAMPRRTLARLMNLIAAVLMIIVFWTSIITAQVTWSERLGTIDLTSSVFFFPIIIGAAHATLHLLYLSLYPAEPSP</sequence>
<comment type="function">
    <text evidence="9">Part of the tripartite ATP-independent periplasmic (TRAP) transport system.</text>
</comment>
<feature type="transmembrane region" description="Helical" evidence="9">
    <location>
        <begin position="134"/>
        <end position="155"/>
    </location>
</feature>
<dbReference type="STRING" id="1122214.Mame_01536"/>
<evidence type="ECO:0000256" key="5">
    <source>
        <dbReference type="ARBA" id="ARBA00022692"/>
    </source>
</evidence>
<evidence type="ECO:0000259" key="10">
    <source>
        <dbReference type="Pfam" id="PF04290"/>
    </source>
</evidence>
<dbReference type="EMBL" id="CP020330">
    <property type="protein sequence ID" value="AQZ50887.1"/>
    <property type="molecule type" value="Genomic_DNA"/>
</dbReference>
<evidence type="ECO:0000313" key="12">
    <source>
        <dbReference type="Proteomes" id="UP000191135"/>
    </source>
</evidence>
<evidence type="ECO:0000256" key="1">
    <source>
        <dbReference type="ARBA" id="ARBA00004429"/>
    </source>
</evidence>
<feature type="domain" description="Tripartite ATP-independent periplasmic transporters DctQ component" evidence="10">
    <location>
        <begin position="29"/>
        <end position="151"/>
    </location>
</feature>
<accession>A0A1U9YZL8</accession>
<evidence type="ECO:0000256" key="3">
    <source>
        <dbReference type="ARBA" id="ARBA00022475"/>
    </source>
</evidence>
<keyword evidence="12" id="KW-1185">Reference proteome</keyword>
<evidence type="ECO:0000313" key="11">
    <source>
        <dbReference type="EMBL" id="AQZ50887.1"/>
    </source>
</evidence>
<dbReference type="Pfam" id="PF04290">
    <property type="entry name" value="DctQ"/>
    <property type="match status" value="1"/>
</dbReference>
<name>A0A1U9YZL8_9HYPH</name>
<dbReference type="AlphaFoldDB" id="A0A1U9YZL8"/>
<evidence type="ECO:0000256" key="6">
    <source>
        <dbReference type="ARBA" id="ARBA00022989"/>
    </source>
</evidence>
<keyword evidence="7 9" id="KW-0472">Membrane</keyword>
<evidence type="ECO:0000256" key="4">
    <source>
        <dbReference type="ARBA" id="ARBA00022519"/>
    </source>
</evidence>
<dbReference type="KEGG" id="mmed:Mame_01536"/>
<dbReference type="GO" id="GO:0005886">
    <property type="term" value="C:plasma membrane"/>
    <property type="evidence" value="ECO:0007669"/>
    <property type="project" value="UniProtKB-SubCell"/>
</dbReference>
<dbReference type="GO" id="GO:0022857">
    <property type="term" value="F:transmembrane transporter activity"/>
    <property type="evidence" value="ECO:0007669"/>
    <property type="project" value="UniProtKB-UniRule"/>
</dbReference>
<dbReference type="InterPro" id="IPR055348">
    <property type="entry name" value="DctQ"/>
</dbReference>
<keyword evidence="2 9" id="KW-0813">Transport</keyword>
<keyword evidence="5 9" id="KW-0812">Transmembrane</keyword>
<protein>
    <recommendedName>
        <fullName evidence="9">TRAP transporter small permease protein</fullName>
    </recommendedName>
</protein>
<comment type="subunit">
    <text evidence="9">The complex comprises the extracytoplasmic solute receptor protein and the two transmembrane proteins.</text>
</comment>
<gene>
    <name evidence="11" type="primary">siaT_11</name>
    <name evidence="11" type="ORF">Mame_01536</name>
</gene>
<dbReference type="eggNOG" id="COG3090">
    <property type="taxonomic scope" value="Bacteria"/>
</dbReference>
<evidence type="ECO:0000256" key="9">
    <source>
        <dbReference type="RuleBase" id="RU369079"/>
    </source>
</evidence>
<keyword evidence="3" id="KW-1003">Cell membrane</keyword>
<evidence type="ECO:0000256" key="8">
    <source>
        <dbReference type="ARBA" id="ARBA00038436"/>
    </source>
</evidence>
<proteinExistence type="inferred from homology"/>
<feature type="transmembrane region" description="Helical" evidence="9">
    <location>
        <begin position="92"/>
        <end position="114"/>
    </location>
</feature>
<dbReference type="PANTHER" id="PTHR35011">
    <property type="entry name" value="2,3-DIKETO-L-GULONATE TRAP TRANSPORTER SMALL PERMEASE PROTEIN YIAM"/>
    <property type="match status" value="1"/>
</dbReference>